<feature type="coiled-coil region" evidence="6">
    <location>
        <begin position="361"/>
        <end position="388"/>
    </location>
</feature>
<dbReference type="OrthoDB" id="6513042at2759"/>
<evidence type="ECO:0000259" key="9">
    <source>
        <dbReference type="Pfam" id="PF13087"/>
    </source>
</evidence>
<dbReference type="CDD" id="cd18808">
    <property type="entry name" value="SF1_C_Upf1"/>
    <property type="match status" value="1"/>
</dbReference>
<protein>
    <submittedName>
        <fullName evidence="10">Unplaced genomic scaffold SPHSTscaffold_186, whole genome shotgun sequence</fullName>
    </submittedName>
</protein>
<dbReference type="InterPro" id="IPR027417">
    <property type="entry name" value="P-loop_NTPase"/>
</dbReference>
<evidence type="ECO:0000256" key="6">
    <source>
        <dbReference type="SAM" id="Coils"/>
    </source>
</evidence>
<dbReference type="Proteomes" id="UP000054279">
    <property type="component" value="Unassembled WGS sequence"/>
</dbReference>
<dbReference type="PANTHER" id="PTHR10887">
    <property type="entry name" value="DNA2/NAM7 HELICASE FAMILY"/>
    <property type="match status" value="1"/>
</dbReference>
<dbReference type="Gene3D" id="3.40.50.300">
    <property type="entry name" value="P-loop containing nucleotide triphosphate hydrolases"/>
    <property type="match status" value="2"/>
</dbReference>
<keyword evidence="11" id="KW-1185">Reference proteome</keyword>
<evidence type="ECO:0000256" key="1">
    <source>
        <dbReference type="ARBA" id="ARBA00007913"/>
    </source>
</evidence>
<evidence type="ECO:0000256" key="4">
    <source>
        <dbReference type="ARBA" id="ARBA00022806"/>
    </source>
</evidence>
<dbReference type="FunFam" id="3.40.50.300:FF:000326">
    <property type="entry name" value="P-loop containing nucleoside triphosphate hydrolase"/>
    <property type="match status" value="1"/>
</dbReference>
<dbReference type="InterPro" id="IPR045055">
    <property type="entry name" value="DNA2/NAM7-like"/>
</dbReference>
<proteinExistence type="inferred from homology"/>
<evidence type="ECO:0000259" key="8">
    <source>
        <dbReference type="Pfam" id="PF13086"/>
    </source>
</evidence>
<evidence type="ECO:0000256" key="7">
    <source>
        <dbReference type="SAM" id="MobiDB-lite"/>
    </source>
</evidence>
<dbReference type="EMBL" id="KN837261">
    <property type="protein sequence ID" value="KIJ30456.1"/>
    <property type="molecule type" value="Genomic_DNA"/>
</dbReference>
<dbReference type="GO" id="GO:0000184">
    <property type="term" value="P:nuclear-transcribed mRNA catabolic process, nonsense-mediated decay"/>
    <property type="evidence" value="ECO:0007669"/>
    <property type="project" value="TreeGrafter"/>
</dbReference>
<feature type="domain" description="DNA2/NAM7 helicase helicase" evidence="8">
    <location>
        <begin position="258"/>
        <end position="497"/>
    </location>
</feature>
<dbReference type="InterPro" id="IPR041679">
    <property type="entry name" value="DNA2/NAM7-like_C"/>
</dbReference>
<dbReference type="InterPro" id="IPR047187">
    <property type="entry name" value="SF1_C_Upf1"/>
</dbReference>
<feature type="region of interest" description="Disordered" evidence="7">
    <location>
        <begin position="27"/>
        <end position="65"/>
    </location>
</feature>
<organism evidence="10 11">
    <name type="scientific">Sphaerobolus stellatus (strain SS14)</name>
    <dbReference type="NCBI Taxonomy" id="990650"/>
    <lineage>
        <taxon>Eukaryota</taxon>
        <taxon>Fungi</taxon>
        <taxon>Dikarya</taxon>
        <taxon>Basidiomycota</taxon>
        <taxon>Agaricomycotina</taxon>
        <taxon>Agaricomycetes</taxon>
        <taxon>Phallomycetidae</taxon>
        <taxon>Geastrales</taxon>
        <taxon>Sphaerobolaceae</taxon>
        <taxon>Sphaerobolus</taxon>
    </lineage>
</organism>
<dbReference type="GO" id="GO:0005737">
    <property type="term" value="C:cytoplasm"/>
    <property type="evidence" value="ECO:0007669"/>
    <property type="project" value="TreeGrafter"/>
</dbReference>
<dbReference type="InterPro" id="IPR041677">
    <property type="entry name" value="DNA2/NAM7_AAA_11"/>
</dbReference>
<dbReference type="GO" id="GO:0005694">
    <property type="term" value="C:chromosome"/>
    <property type="evidence" value="ECO:0007669"/>
    <property type="project" value="UniProtKB-ARBA"/>
</dbReference>
<dbReference type="SUPFAM" id="SSF52540">
    <property type="entry name" value="P-loop containing nucleoside triphosphate hydrolases"/>
    <property type="match status" value="1"/>
</dbReference>
<dbReference type="PANTHER" id="PTHR10887:SF517">
    <property type="entry name" value="RNA HELICASE NONSENSE MRNA REDUCING FACTOR"/>
    <property type="match status" value="1"/>
</dbReference>
<keyword evidence="6" id="KW-0175">Coiled coil</keyword>
<keyword evidence="4" id="KW-0347">Helicase</keyword>
<dbReference type="GO" id="GO:0003724">
    <property type="term" value="F:RNA helicase activity"/>
    <property type="evidence" value="ECO:0007669"/>
    <property type="project" value="TreeGrafter"/>
</dbReference>
<keyword evidence="3" id="KW-0378">Hydrolase</keyword>
<gene>
    <name evidence="10" type="ORF">M422DRAFT_61717</name>
</gene>
<dbReference type="HOGENOM" id="CLU_001666_8_3_1"/>
<evidence type="ECO:0000313" key="10">
    <source>
        <dbReference type="EMBL" id="KIJ30456.1"/>
    </source>
</evidence>
<dbReference type="GO" id="GO:0016787">
    <property type="term" value="F:hydrolase activity"/>
    <property type="evidence" value="ECO:0007669"/>
    <property type="project" value="UniProtKB-KW"/>
</dbReference>
<evidence type="ECO:0000256" key="2">
    <source>
        <dbReference type="ARBA" id="ARBA00022741"/>
    </source>
</evidence>
<dbReference type="AlphaFoldDB" id="A0A0C9UYI9"/>
<feature type="domain" description="DNA2/NAM7 helicase-like C-terminal" evidence="9">
    <location>
        <begin position="505"/>
        <end position="722"/>
    </location>
</feature>
<accession>A0A0C9UYI9</accession>
<dbReference type="Pfam" id="PF13086">
    <property type="entry name" value="AAA_11"/>
    <property type="match status" value="1"/>
</dbReference>
<dbReference type="Pfam" id="PF13087">
    <property type="entry name" value="AAA_12"/>
    <property type="match status" value="1"/>
</dbReference>
<evidence type="ECO:0000256" key="3">
    <source>
        <dbReference type="ARBA" id="ARBA00022801"/>
    </source>
</evidence>
<comment type="similarity">
    <text evidence="1">Belongs to the DNA2/NAM7 helicase family.</text>
</comment>
<name>A0A0C9UYI9_SPHS4</name>
<evidence type="ECO:0000256" key="5">
    <source>
        <dbReference type="ARBA" id="ARBA00022840"/>
    </source>
</evidence>
<sequence length="785" mass="88189">MRPLFISCRPRNCRSFTLSSRSLHDWRTRASSRRKPGGLIDPPGEQEIAPYNRKRRSEQESTETALKTPYTVPIENYKAKYLDLLTAERDAEVSLIRSRIKEWPLEKLQRAGYNLSDLSAFWLPMNEFGRHVAAFLLGPGMEMPKHRFECAVLLLLLDLSNTDISYERMVNAIFSFAADPVEQEANPSDDQGRDIAIQGTHLRDILLKPFSGDEPLPEPEHPSRGAFFEDQRIQSWIRRHSVPGEPLVVEGDPPLDALNATQRRAVAFMLGERLSLIQGPPGTGKTKTIVEAVNLLKAYFQVPQPLLVCTYTNVAVDNLVEGLVKRGLKPLRVGYSAKMKKSIEKYTLDAQMDEHALKSEYDDMKKSIDDLRMRIAALQKKIDDVDKNSAYASKMTGIITKMRTDLKRIYSQRWLLRMRMVQDIVHKSDVALTYALQICTTCIASATSNLTCIDFPVIFLDEASMSTEPASLIPLMKGSRHVSLIGDHRQLAPVITSSKAKAGGLNVSLFERLIKETSTPTVMLDRQYRMHPTLSRFPSSEFYNFALFDGTVGADGSIHPRLLPPTSTHLEVNPATGDRPSVIFLDHAGNEALKDRSRVNLNEARLVCAVIEDLLMHNPKMRGLDIGVITPYAAQVSLLQRKLGYDRSYQGELERLLGPLRAMQVADIEVKTVDGFEGREKDVIIFSTVRNNAAGQIGFLADRRRMNVGLTRAKRALFVIGSVGTLGPKHLTVGSPTRTAGTTTTTHAERQVWVRYLEWLGKNGAVKMLRGQQLERMLQPRYARI</sequence>
<evidence type="ECO:0000313" key="11">
    <source>
        <dbReference type="Proteomes" id="UP000054279"/>
    </source>
</evidence>
<keyword evidence="2" id="KW-0547">Nucleotide-binding</keyword>
<keyword evidence="5" id="KW-0067">ATP-binding</keyword>
<dbReference type="GO" id="GO:0005524">
    <property type="term" value="F:ATP binding"/>
    <property type="evidence" value="ECO:0007669"/>
    <property type="project" value="UniProtKB-KW"/>
</dbReference>
<reference evidence="10 11" key="1">
    <citation type="submission" date="2014-06" db="EMBL/GenBank/DDBJ databases">
        <title>Evolutionary Origins and Diversification of the Mycorrhizal Mutualists.</title>
        <authorList>
            <consortium name="DOE Joint Genome Institute"/>
            <consortium name="Mycorrhizal Genomics Consortium"/>
            <person name="Kohler A."/>
            <person name="Kuo A."/>
            <person name="Nagy L.G."/>
            <person name="Floudas D."/>
            <person name="Copeland A."/>
            <person name="Barry K.W."/>
            <person name="Cichocki N."/>
            <person name="Veneault-Fourrey C."/>
            <person name="LaButti K."/>
            <person name="Lindquist E.A."/>
            <person name="Lipzen A."/>
            <person name="Lundell T."/>
            <person name="Morin E."/>
            <person name="Murat C."/>
            <person name="Riley R."/>
            <person name="Ohm R."/>
            <person name="Sun H."/>
            <person name="Tunlid A."/>
            <person name="Henrissat B."/>
            <person name="Grigoriev I.V."/>
            <person name="Hibbett D.S."/>
            <person name="Martin F."/>
        </authorList>
    </citation>
    <scope>NUCLEOTIDE SEQUENCE [LARGE SCALE GENOMIC DNA]</scope>
    <source>
        <strain evidence="10 11">SS14</strain>
    </source>
</reference>